<evidence type="ECO:0000256" key="4">
    <source>
        <dbReference type="HAMAP-Rule" id="MF_03009"/>
    </source>
</evidence>
<reference evidence="6 7" key="1">
    <citation type="submission" date="2016-06" db="EMBL/GenBank/DDBJ databases">
        <title>Evolution of pathogenesis and genome organization in the Tremellales.</title>
        <authorList>
            <person name="Cuomo C."/>
            <person name="Litvintseva A."/>
            <person name="Heitman J."/>
            <person name="Chen Y."/>
            <person name="Sun S."/>
            <person name="Springer D."/>
            <person name="Dromer F."/>
            <person name="Young S."/>
            <person name="Zeng Q."/>
            <person name="Chapman S."/>
            <person name="Gujja S."/>
            <person name="Saif S."/>
            <person name="Birren B."/>
        </authorList>
    </citation>
    <scope>NUCLEOTIDE SEQUENCE [LARGE SCALE GENOMIC DNA]</scope>
    <source>
        <strain evidence="6 7">ATCC 28783</strain>
    </source>
</reference>
<accession>A0A4Q1BQJ2</accession>
<evidence type="ECO:0000313" key="7">
    <source>
        <dbReference type="Proteomes" id="UP000289152"/>
    </source>
</evidence>
<comment type="caution">
    <text evidence="6">The sequence shown here is derived from an EMBL/GenBank/DDBJ whole genome shotgun (WGS) entry which is preliminary data.</text>
</comment>
<dbReference type="HAMAP" id="MF_03009">
    <property type="entry name" value="eIF3j"/>
    <property type="match status" value="1"/>
</dbReference>
<evidence type="ECO:0000256" key="2">
    <source>
        <dbReference type="ARBA" id="ARBA00022540"/>
    </source>
</evidence>
<dbReference type="GO" id="GO:0001732">
    <property type="term" value="P:formation of cytoplasmic translation initiation complex"/>
    <property type="evidence" value="ECO:0007669"/>
    <property type="project" value="UniProtKB-UniRule"/>
</dbReference>
<evidence type="ECO:0000313" key="6">
    <source>
        <dbReference type="EMBL" id="RXK40199.1"/>
    </source>
</evidence>
<keyword evidence="1 4" id="KW-0963">Cytoplasm</keyword>
<dbReference type="FunCoup" id="A0A4Q1BQJ2">
    <property type="interactions" value="58"/>
</dbReference>
<keyword evidence="3 4" id="KW-0648">Protein biosynthesis</keyword>
<protein>
    <recommendedName>
        <fullName evidence="4">Eukaryotic translation initiation factor 3 subunit J</fullName>
        <shortName evidence="4">eIF3j</shortName>
    </recommendedName>
    <alternativeName>
        <fullName evidence="4">Eukaryotic translation initiation factor 3 30 kDa subunit homolog</fullName>
        <shortName evidence="4">eIF-3 30 kDa subunit homolog</shortName>
    </alternativeName>
</protein>
<dbReference type="GO" id="GO:0033290">
    <property type="term" value="C:eukaryotic 48S preinitiation complex"/>
    <property type="evidence" value="ECO:0007669"/>
    <property type="project" value="UniProtKB-UniRule"/>
</dbReference>
<gene>
    <name evidence="4" type="primary">HCR1</name>
    <name evidence="6" type="ORF">M231_02473</name>
</gene>
<dbReference type="EMBL" id="SDIL01000021">
    <property type="protein sequence ID" value="RXK40199.1"/>
    <property type="molecule type" value="Genomic_DNA"/>
</dbReference>
<sequence>MDDWDTDDLPSTSNLVYIPPPVSRRFDDEESPAELDDWDVSDDDKSKAPTPAPAAAPKKKKMTLKQKLAEKEKLAAEARANGSGEDELIDLTTEQDRRRQARERELEADLAAASDLMGATNLDTADALKAVLSAEPKTKSDFILLSQNLNAALLSRHITNPLYPIFVESLAKDICEPLTAVQTRKVSSTLTVLGNTKQQEERDKTNGKKKTTVKKGAVVVGGAKSGGKIDTEVYDDVLDDEDFM</sequence>
<dbReference type="Pfam" id="PF08597">
    <property type="entry name" value="eIF3_subunit"/>
    <property type="match status" value="1"/>
</dbReference>
<keyword evidence="7" id="KW-1185">Reference proteome</keyword>
<dbReference type="AlphaFoldDB" id="A0A4Q1BQJ2"/>
<evidence type="ECO:0000256" key="5">
    <source>
        <dbReference type="SAM" id="MobiDB-lite"/>
    </source>
</evidence>
<dbReference type="OrthoDB" id="20381at2759"/>
<dbReference type="GO" id="GO:0003743">
    <property type="term" value="F:translation initiation factor activity"/>
    <property type="evidence" value="ECO:0007669"/>
    <property type="project" value="UniProtKB-UniRule"/>
</dbReference>
<feature type="compositionally biased region" description="Acidic residues" evidence="5">
    <location>
        <begin position="28"/>
        <end position="42"/>
    </location>
</feature>
<comment type="function">
    <text evidence="4">Component of the eukaryotic translation initiation factor 3 (eIF-3) complex, which is involved in protein synthesis of a specialized repertoire of mRNAs and, together with other initiation factors, stimulates binding of mRNA and methionyl-tRNAi to the 40S ribosome. The eIF-3 complex specifically targets and initiates translation of a subset of mRNAs involved in cell proliferation.</text>
</comment>
<feature type="compositionally biased region" description="Basic and acidic residues" evidence="5">
    <location>
        <begin position="94"/>
        <end position="103"/>
    </location>
</feature>
<comment type="subcellular location">
    <subcellularLocation>
        <location evidence="4">Cytoplasm</location>
    </subcellularLocation>
</comment>
<proteinExistence type="inferred from homology"/>
<dbReference type="Gene3D" id="1.10.246.60">
    <property type="entry name" value="Eukaryotic translation initiation factor 3 like domains"/>
    <property type="match status" value="1"/>
</dbReference>
<dbReference type="GO" id="GO:0005852">
    <property type="term" value="C:eukaryotic translation initiation factor 3 complex"/>
    <property type="evidence" value="ECO:0007669"/>
    <property type="project" value="UniProtKB-UniRule"/>
</dbReference>
<comment type="subunit">
    <text evidence="4">Component of the eukaryotic translation initiation factor 3 (eIF-3) complex.</text>
</comment>
<feature type="region of interest" description="Disordered" evidence="5">
    <location>
        <begin position="1"/>
        <end position="103"/>
    </location>
</feature>
<dbReference type="STRING" id="5217.A0A4Q1BQJ2"/>
<feature type="compositionally biased region" description="Basic and acidic residues" evidence="5">
    <location>
        <begin position="67"/>
        <end position="76"/>
    </location>
</feature>
<dbReference type="Proteomes" id="UP000289152">
    <property type="component" value="Unassembled WGS sequence"/>
</dbReference>
<dbReference type="GO" id="GO:0016282">
    <property type="term" value="C:eukaryotic 43S preinitiation complex"/>
    <property type="evidence" value="ECO:0007669"/>
    <property type="project" value="UniProtKB-UniRule"/>
</dbReference>
<keyword evidence="2 4" id="KW-0396">Initiation factor</keyword>
<comment type="similarity">
    <text evidence="4">Belongs to the eIF-3 subunit J family.</text>
</comment>
<evidence type="ECO:0000256" key="1">
    <source>
        <dbReference type="ARBA" id="ARBA00022490"/>
    </source>
</evidence>
<dbReference type="PANTHER" id="PTHR21681">
    <property type="entry name" value="EUKARYOTIC TRANSLATION INITIATION FACTOR 3 SUBUNIT J"/>
    <property type="match status" value="1"/>
</dbReference>
<evidence type="ECO:0000256" key="3">
    <source>
        <dbReference type="ARBA" id="ARBA00022917"/>
    </source>
</evidence>
<dbReference type="PANTHER" id="PTHR21681:SF0">
    <property type="entry name" value="EUKARYOTIC TRANSLATION INITIATION FACTOR 3 SUBUNIT J"/>
    <property type="match status" value="1"/>
</dbReference>
<organism evidence="6 7">
    <name type="scientific">Tremella mesenterica</name>
    <name type="common">Jelly fungus</name>
    <dbReference type="NCBI Taxonomy" id="5217"/>
    <lineage>
        <taxon>Eukaryota</taxon>
        <taxon>Fungi</taxon>
        <taxon>Dikarya</taxon>
        <taxon>Basidiomycota</taxon>
        <taxon>Agaricomycotina</taxon>
        <taxon>Tremellomycetes</taxon>
        <taxon>Tremellales</taxon>
        <taxon>Tremellaceae</taxon>
        <taxon>Tremella</taxon>
    </lineage>
</organism>
<name>A0A4Q1BQJ2_TREME</name>
<dbReference type="InParanoid" id="A0A4Q1BQJ2"/>
<dbReference type="InterPro" id="IPR023194">
    <property type="entry name" value="eIF3-like_dom_sf"/>
</dbReference>
<dbReference type="VEuPathDB" id="FungiDB:TREMEDRAFT_69827"/>
<dbReference type="InterPro" id="IPR013906">
    <property type="entry name" value="eIF3j"/>
</dbReference>